<keyword evidence="5 8" id="KW-0560">Oxidoreductase</keyword>
<dbReference type="InterPro" id="IPR015895">
    <property type="entry name" value="4pyrrol_synth_GluRdtase_N"/>
</dbReference>
<feature type="site" description="Important for activity" evidence="8">
    <location>
        <position position="99"/>
    </location>
</feature>
<feature type="region of interest" description="Disordered" evidence="10">
    <location>
        <begin position="496"/>
        <end position="519"/>
    </location>
</feature>
<evidence type="ECO:0000256" key="9">
    <source>
        <dbReference type="RuleBase" id="RU000584"/>
    </source>
</evidence>
<name>A0A5C4JKF1_9ACTN</name>
<reference evidence="14 15" key="1">
    <citation type="submission" date="2019-05" db="EMBL/GenBank/DDBJ databases">
        <title>Draft genome sequence of Actinomadura sp. 14C53.</title>
        <authorList>
            <person name="Saricaoglu S."/>
            <person name="Isik K."/>
        </authorList>
    </citation>
    <scope>NUCLEOTIDE SEQUENCE [LARGE SCALE GENOMIC DNA]</scope>
    <source>
        <strain evidence="14 15">14C53</strain>
    </source>
</reference>
<evidence type="ECO:0000256" key="8">
    <source>
        <dbReference type="HAMAP-Rule" id="MF_00087"/>
    </source>
</evidence>
<evidence type="ECO:0000313" key="15">
    <source>
        <dbReference type="Proteomes" id="UP000309174"/>
    </source>
</evidence>
<dbReference type="SUPFAM" id="SSF69075">
    <property type="entry name" value="Glutamyl tRNA-reductase dimerization domain"/>
    <property type="match status" value="1"/>
</dbReference>
<evidence type="ECO:0000256" key="1">
    <source>
        <dbReference type="ARBA" id="ARBA00005059"/>
    </source>
</evidence>
<dbReference type="SUPFAM" id="SSF51735">
    <property type="entry name" value="NAD(P)-binding Rossmann-fold domains"/>
    <property type="match status" value="1"/>
</dbReference>
<dbReference type="RefSeq" id="WP_138643931.1">
    <property type="nucleotide sequence ID" value="NZ_VCKW01000017.1"/>
</dbReference>
<evidence type="ECO:0000256" key="2">
    <source>
        <dbReference type="ARBA" id="ARBA00005916"/>
    </source>
</evidence>
<dbReference type="AlphaFoldDB" id="A0A5C4JKF1"/>
<comment type="domain">
    <text evidence="8">Possesses an unusual extended V-shaped dimeric structure with each monomer consisting of three distinct domains arranged along a curved 'spinal' alpha-helix. The N-terminal catalytic domain specifically recognizes the glutamate moiety of the substrate. The second domain is the NADPH-binding domain, and the third C-terminal domain is responsible for dimerization.</text>
</comment>
<dbReference type="InterPro" id="IPR036291">
    <property type="entry name" value="NAD(P)-bd_dom_sf"/>
</dbReference>
<comment type="pathway">
    <text evidence="1 8 9">Porphyrin-containing compound metabolism; protoporphyrin-IX biosynthesis; 5-aminolevulinate from L-glutamyl-tRNA(Glu): step 1/2.</text>
</comment>
<evidence type="ECO:0000256" key="4">
    <source>
        <dbReference type="ARBA" id="ARBA00022857"/>
    </source>
</evidence>
<evidence type="ECO:0000256" key="10">
    <source>
        <dbReference type="SAM" id="MobiDB-lite"/>
    </source>
</evidence>
<dbReference type="GO" id="GO:0019353">
    <property type="term" value="P:protoporphyrinogen IX biosynthetic process from glutamate"/>
    <property type="evidence" value="ECO:0007669"/>
    <property type="project" value="TreeGrafter"/>
</dbReference>
<evidence type="ECO:0000259" key="11">
    <source>
        <dbReference type="Pfam" id="PF00745"/>
    </source>
</evidence>
<feature type="active site" description="Nucleophile" evidence="8">
    <location>
        <position position="50"/>
    </location>
</feature>
<evidence type="ECO:0000259" key="13">
    <source>
        <dbReference type="Pfam" id="PF05201"/>
    </source>
</evidence>
<dbReference type="PROSITE" id="PS00747">
    <property type="entry name" value="GLUTR"/>
    <property type="match status" value="1"/>
</dbReference>
<evidence type="ECO:0000256" key="5">
    <source>
        <dbReference type="ARBA" id="ARBA00023002"/>
    </source>
</evidence>
<dbReference type="OrthoDB" id="110209at2"/>
<comment type="function">
    <text evidence="8">Catalyzes the NADPH-dependent reduction of glutamyl-tRNA(Glu) to glutamate 1-semialdehyde (GSA).</text>
</comment>
<evidence type="ECO:0000313" key="14">
    <source>
        <dbReference type="EMBL" id="TMR06305.1"/>
    </source>
</evidence>
<dbReference type="InterPro" id="IPR006151">
    <property type="entry name" value="Shikm_DH/Glu-tRNA_Rdtase"/>
</dbReference>
<comment type="caution">
    <text evidence="14">The sequence shown here is derived from an EMBL/GenBank/DDBJ whole genome shotgun (WGS) entry which is preliminary data.</text>
</comment>
<dbReference type="InterPro" id="IPR000343">
    <property type="entry name" value="4pyrrol_synth_GluRdtase"/>
</dbReference>
<evidence type="ECO:0000256" key="3">
    <source>
        <dbReference type="ARBA" id="ARBA00012970"/>
    </source>
</evidence>
<dbReference type="HAMAP" id="MF_00087">
    <property type="entry name" value="Glu_tRNA_reductase"/>
    <property type="match status" value="1"/>
</dbReference>
<dbReference type="Pfam" id="PF01488">
    <property type="entry name" value="Shikimate_DH"/>
    <property type="match status" value="1"/>
</dbReference>
<feature type="domain" description="Quinate/shikimate 5-dehydrogenase/glutamyl-tRNA reductase" evidence="12">
    <location>
        <begin position="172"/>
        <end position="307"/>
    </location>
</feature>
<dbReference type="NCBIfam" id="TIGR01035">
    <property type="entry name" value="hemA"/>
    <property type="match status" value="1"/>
</dbReference>
<feature type="domain" description="Glutamyl-tRNA reductase N-terminal" evidence="13">
    <location>
        <begin position="6"/>
        <end position="156"/>
    </location>
</feature>
<proteinExistence type="inferred from homology"/>
<comment type="similarity">
    <text evidence="2 8 9">Belongs to the glutamyl-tRNA reductase family.</text>
</comment>
<protein>
    <recommendedName>
        <fullName evidence="3 8">Glutamyl-tRNA reductase</fullName>
        <shortName evidence="8">GluTR</shortName>
        <ecNumber evidence="3 8">1.2.1.70</ecNumber>
    </recommendedName>
</protein>
<comment type="subunit">
    <text evidence="8">Homodimer.</text>
</comment>
<dbReference type="InterPro" id="IPR036343">
    <property type="entry name" value="GluRdtase_N_sf"/>
</dbReference>
<dbReference type="FunFam" id="3.30.460.30:FF:000001">
    <property type="entry name" value="Glutamyl-tRNA reductase"/>
    <property type="match status" value="1"/>
</dbReference>
<dbReference type="InterPro" id="IPR015896">
    <property type="entry name" value="4pyrrol_synth_GluRdtase_dimer"/>
</dbReference>
<dbReference type="Pfam" id="PF00745">
    <property type="entry name" value="GlutR_dimer"/>
    <property type="match status" value="1"/>
</dbReference>
<keyword evidence="4 8" id="KW-0521">NADP</keyword>
<dbReference type="Proteomes" id="UP000309174">
    <property type="component" value="Unassembled WGS sequence"/>
</dbReference>
<sequence>MSVLVVGLSHRSAPVAVLERAAVAGDDLVKLLHAVHGSANVAEAAIVSTCNRVEIYTVVDKFHGGVTAVSELLAQRSGVPLDELSRHLYVHYEERAVQHVFAVACGLESMVVGEGQILGQIRQAFRVAQDEGTLGRELHDVLQQSLRVGKRAHHETGIDQAGASLVSVGLDVAARHLGPLQGVRALVVGAGSMSSLAAATLSRAGAREVVVANRTHERAVRLAESLDAPSRAIELSELDSAVAAADLVVSCTGATGLVLTAAELRAQGVGSDGRNRFFLDLALPHDVERSVRDLPGVGLAGLDDLRTAEEAAHAIGPKAVEAVRLIVCDEVEAFLSAARAAAVAPTVVALRSKAADVVEAELSRLTGRVPGIDDRARKEIEQTVRRVVDKLLHAPTVRVKELASAPGGDSYADALRELFDLDPKAPEAVARADLRDTEAGDGHHEWTGPAPAVAPECAEADCVSPGPALDGLGAHAVQDLNDQGPKEQDLRAETVNAQAANVRAVSARDTVPGRGGDER</sequence>
<evidence type="ECO:0000259" key="12">
    <source>
        <dbReference type="Pfam" id="PF01488"/>
    </source>
</evidence>
<dbReference type="PANTHER" id="PTHR43013">
    <property type="entry name" value="GLUTAMYL-TRNA REDUCTASE"/>
    <property type="match status" value="1"/>
</dbReference>
<dbReference type="GO" id="GO:0008883">
    <property type="term" value="F:glutamyl-tRNA reductase activity"/>
    <property type="evidence" value="ECO:0007669"/>
    <property type="project" value="UniProtKB-UniRule"/>
</dbReference>
<gene>
    <name evidence="8" type="primary">hemA</name>
    <name evidence="14" type="ORF">ETD83_05410</name>
</gene>
<feature type="binding site" evidence="8">
    <location>
        <position position="120"/>
    </location>
    <ligand>
        <name>substrate</name>
    </ligand>
</feature>
<evidence type="ECO:0000256" key="6">
    <source>
        <dbReference type="ARBA" id="ARBA00023244"/>
    </source>
</evidence>
<dbReference type="PANTHER" id="PTHR43013:SF1">
    <property type="entry name" value="GLUTAMYL-TRNA REDUCTASE"/>
    <property type="match status" value="1"/>
</dbReference>
<dbReference type="EC" id="1.2.1.70" evidence="3 8"/>
<feature type="binding site" evidence="8">
    <location>
        <position position="109"/>
    </location>
    <ligand>
        <name>substrate</name>
    </ligand>
</feature>
<dbReference type="SUPFAM" id="SSF69742">
    <property type="entry name" value="Glutamyl tRNA-reductase catalytic, N-terminal domain"/>
    <property type="match status" value="1"/>
</dbReference>
<keyword evidence="15" id="KW-1185">Reference proteome</keyword>
<comment type="catalytic activity">
    <reaction evidence="7 8 9">
        <text>(S)-4-amino-5-oxopentanoate + tRNA(Glu) + NADP(+) = L-glutamyl-tRNA(Glu) + NADPH + H(+)</text>
        <dbReference type="Rhea" id="RHEA:12344"/>
        <dbReference type="Rhea" id="RHEA-COMP:9663"/>
        <dbReference type="Rhea" id="RHEA-COMP:9680"/>
        <dbReference type="ChEBI" id="CHEBI:15378"/>
        <dbReference type="ChEBI" id="CHEBI:57501"/>
        <dbReference type="ChEBI" id="CHEBI:57783"/>
        <dbReference type="ChEBI" id="CHEBI:58349"/>
        <dbReference type="ChEBI" id="CHEBI:78442"/>
        <dbReference type="ChEBI" id="CHEBI:78520"/>
        <dbReference type="EC" id="1.2.1.70"/>
    </reaction>
</comment>
<comment type="miscellaneous">
    <text evidence="8">During catalysis, the active site Cys acts as a nucleophile attacking the alpha-carbonyl group of tRNA-bound glutamate with the formation of a thioester intermediate between enzyme and glutamate, and the concomitant release of tRNA(Glu). The thioester intermediate is finally reduced by direct hydride transfer from NADPH, to form the product GSA.</text>
</comment>
<dbReference type="InterPro" id="IPR036453">
    <property type="entry name" value="GluRdtase_dimer_dom_sf"/>
</dbReference>
<dbReference type="Gene3D" id="3.40.50.720">
    <property type="entry name" value="NAD(P)-binding Rossmann-like Domain"/>
    <property type="match status" value="1"/>
</dbReference>
<dbReference type="NCBIfam" id="NF000744">
    <property type="entry name" value="PRK00045.1-3"/>
    <property type="match status" value="1"/>
</dbReference>
<dbReference type="Pfam" id="PF05201">
    <property type="entry name" value="GlutR_N"/>
    <property type="match status" value="1"/>
</dbReference>
<dbReference type="UniPathway" id="UPA00251">
    <property type="reaction ID" value="UER00316"/>
</dbReference>
<dbReference type="CDD" id="cd05213">
    <property type="entry name" value="NAD_bind_Glutamyl_tRNA_reduct"/>
    <property type="match status" value="1"/>
</dbReference>
<feature type="binding site" evidence="8">
    <location>
        <begin position="49"/>
        <end position="52"/>
    </location>
    <ligand>
        <name>substrate</name>
    </ligand>
</feature>
<feature type="domain" description="Tetrapyrrole biosynthesis glutamyl-tRNA reductase dimerisation" evidence="11">
    <location>
        <begin position="323"/>
        <end position="421"/>
    </location>
</feature>
<accession>A0A5C4JKF1</accession>
<feature type="binding site" evidence="8">
    <location>
        <begin position="189"/>
        <end position="194"/>
    </location>
    <ligand>
        <name>NADP(+)</name>
        <dbReference type="ChEBI" id="CHEBI:58349"/>
    </ligand>
</feature>
<keyword evidence="6 8" id="KW-0627">Porphyrin biosynthesis</keyword>
<dbReference type="InterPro" id="IPR018214">
    <property type="entry name" value="GluRdtase_CS"/>
</dbReference>
<organism evidence="14 15">
    <name type="scientific">Actinomadura soli</name>
    <dbReference type="NCBI Taxonomy" id="2508997"/>
    <lineage>
        <taxon>Bacteria</taxon>
        <taxon>Bacillati</taxon>
        <taxon>Actinomycetota</taxon>
        <taxon>Actinomycetes</taxon>
        <taxon>Streptosporangiales</taxon>
        <taxon>Thermomonosporaceae</taxon>
        <taxon>Actinomadura</taxon>
    </lineage>
</organism>
<feature type="binding site" evidence="8">
    <location>
        <begin position="114"/>
        <end position="116"/>
    </location>
    <ligand>
        <name>substrate</name>
    </ligand>
</feature>
<dbReference type="Gene3D" id="3.30.460.30">
    <property type="entry name" value="Glutamyl-tRNA reductase, N-terminal domain"/>
    <property type="match status" value="1"/>
</dbReference>
<evidence type="ECO:0000256" key="7">
    <source>
        <dbReference type="ARBA" id="ARBA00047464"/>
    </source>
</evidence>
<dbReference type="GO" id="GO:0050661">
    <property type="term" value="F:NADP binding"/>
    <property type="evidence" value="ECO:0007669"/>
    <property type="project" value="InterPro"/>
</dbReference>
<dbReference type="EMBL" id="VCKW01000017">
    <property type="protein sequence ID" value="TMR06305.1"/>
    <property type="molecule type" value="Genomic_DNA"/>
</dbReference>